<comment type="caution">
    <text evidence="1">The sequence shown here is derived from an EMBL/GenBank/DDBJ whole genome shotgun (WGS) entry which is preliminary data.</text>
</comment>
<reference evidence="1 2" key="1">
    <citation type="submission" date="2020-08" db="EMBL/GenBank/DDBJ databases">
        <title>Genomic Encyclopedia of Type Strains, Phase IV (KMG-V): Genome sequencing to study the core and pangenomes of soil and plant-associated prokaryotes.</title>
        <authorList>
            <person name="Whitman W."/>
        </authorList>
    </citation>
    <scope>NUCLEOTIDE SEQUENCE [LARGE SCALE GENOMIC DNA]</scope>
    <source>
        <strain evidence="1 2">M8UP14</strain>
    </source>
</reference>
<dbReference type="SUPFAM" id="SSF53448">
    <property type="entry name" value="Nucleotide-diphospho-sugar transferases"/>
    <property type="match status" value="1"/>
</dbReference>
<proteinExistence type="predicted"/>
<evidence type="ECO:0000313" key="1">
    <source>
        <dbReference type="EMBL" id="MBB5060748.1"/>
    </source>
</evidence>
<keyword evidence="2" id="KW-1185">Reference proteome</keyword>
<organism evidence="1 2">
    <name type="scientific">Granulicella aggregans</name>
    <dbReference type="NCBI Taxonomy" id="474949"/>
    <lineage>
        <taxon>Bacteria</taxon>
        <taxon>Pseudomonadati</taxon>
        <taxon>Acidobacteriota</taxon>
        <taxon>Terriglobia</taxon>
        <taxon>Terriglobales</taxon>
        <taxon>Acidobacteriaceae</taxon>
        <taxon>Granulicella</taxon>
    </lineage>
</organism>
<sequence length="574" mass="63946">MPLAEELWYIPHFRSTTAGERIVLENALGVREVSPNQARLLGLLPSLSSWQELMSAIRAATYPPLSQTSCTAFLEMIRDTRLLISLSTIEKILPSRDRPSSADTIIIFTRDRPHALRNALDSAQRLVRSDANTRQIVIFDSSGTSAVSSHNRDIASSSGNKAISYVGLKELAAYRDRLWAAGASATAIEGLWASVRVNFSAGSARNLALLRHQGQRLLLVDDDVDCRFMTHSSTRPERLSFVKDGSDHYIEFPWQPDAWAASALTPDRDVLQDTFDLLGRSIAELTRNWRGERVLNQPARDMIMSESGRVRQVRAVTFGICGDSGCFTGDWLGLRSREYITPTVCKSRDPKINLYLSNRNIVDIARSLELPEHSPFMCYSVALDNRDGELPPFPPTHRNEDGVFGQMLRNAWGSCVAVSPFGVYHFPKPKDTEYGSGADLRVSDILLHLVTTACSPSGRDDLDGLMETVASAISASNNRQGVISIAREIYQSRIERCDSLLAIATQWHAPNETVAYLTRLRQILVQNLSEASSPFYKIHFLDAVEEDAHAYLTRYQDTLLTWSDVRSAAQNLIS</sequence>
<dbReference type="AlphaFoldDB" id="A0A7W7ZJ84"/>
<dbReference type="EMBL" id="JACHIP010000018">
    <property type="protein sequence ID" value="MBB5060748.1"/>
    <property type="molecule type" value="Genomic_DNA"/>
</dbReference>
<gene>
    <name evidence="1" type="ORF">HDF16_005484</name>
</gene>
<dbReference type="InterPro" id="IPR029044">
    <property type="entry name" value="Nucleotide-diphossugar_trans"/>
</dbReference>
<protein>
    <submittedName>
        <fullName evidence="1">Uncharacterized protein</fullName>
    </submittedName>
</protein>
<dbReference type="Proteomes" id="UP000540989">
    <property type="component" value="Unassembled WGS sequence"/>
</dbReference>
<name>A0A7W7ZJ84_9BACT</name>
<evidence type="ECO:0000313" key="2">
    <source>
        <dbReference type="Proteomes" id="UP000540989"/>
    </source>
</evidence>
<accession>A0A7W7ZJ84</accession>